<accession>A0ABT8ZKS4</accession>
<gene>
    <name evidence="1" type="ORF">Q4610_08775</name>
</gene>
<evidence type="ECO:0000313" key="2">
    <source>
        <dbReference type="Proteomes" id="UP001176471"/>
    </source>
</evidence>
<dbReference type="Proteomes" id="UP001176471">
    <property type="component" value="Unassembled WGS sequence"/>
</dbReference>
<sequence length="124" mass="14056">MSGSMEDDFSGYEQSVIDMAVEGWRFSRLFSRVISKLDAGEANRYVNQLRYFQKRIEENLERLDMKLVNVEGQVFDQGMAATALNIADFDAEDKLIISQMIEPIIMGPEGLKRQGTVMVGKVNL</sequence>
<reference evidence="1" key="1">
    <citation type="submission" date="2023-07" db="EMBL/GenBank/DDBJ databases">
        <title>Bacterial whole genome sequence for Sphingobium sp. HBC34.</title>
        <authorList>
            <person name="Le V."/>
            <person name="Ko S.-R."/>
            <person name="Ahn C.-Y."/>
            <person name="Oh H.-M."/>
        </authorList>
    </citation>
    <scope>NUCLEOTIDE SEQUENCE</scope>
    <source>
        <strain evidence="1">HBC34</strain>
    </source>
</reference>
<comment type="caution">
    <text evidence="1">The sequence shown here is derived from an EMBL/GenBank/DDBJ whole genome shotgun (WGS) entry which is preliminary data.</text>
</comment>
<dbReference type="EMBL" id="JAUQOM010000003">
    <property type="protein sequence ID" value="MDO7835144.1"/>
    <property type="molecule type" value="Genomic_DNA"/>
</dbReference>
<protein>
    <submittedName>
        <fullName evidence="1">Uncharacterized protein</fullName>
    </submittedName>
</protein>
<proteinExistence type="predicted"/>
<dbReference type="RefSeq" id="WP_304535624.1">
    <property type="nucleotide sequence ID" value="NZ_JAUQOM010000003.1"/>
</dbReference>
<keyword evidence="2" id="KW-1185">Reference proteome</keyword>
<evidence type="ECO:0000313" key="1">
    <source>
        <dbReference type="EMBL" id="MDO7835144.1"/>
    </source>
</evidence>
<name>A0ABT8ZKS4_9SPHN</name>
<organism evidence="1 2">
    <name type="scientific">Sphingobium cyanobacteriorum</name>
    <dbReference type="NCBI Taxonomy" id="3063954"/>
    <lineage>
        <taxon>Bacteria</taxon>
        <taxon>Pseudomonadati</taxon>
        <taxon>Pseudomonadota</taxon>
        <taxon>Alphaproteobacteria</taxon>
        <taxon>Sphingomonadales</taxon>
        <taxon>Sphingomonadaceae</taxon>
        <taxon>Sphingobium</taxon>
    </lineage>
</organism>